<name>A0A6V2QU63_EMIHU</name>
<sequence>MTSPLLIFALGVTTNRGGGLIRAGRPAPVASRSRSSRMSEAEEKAVGKLEQELSAAVAAEDYSQAAALRDRLAALQMDSEYGALSANSEFYRAFSERDVEGTRHARDGELSCCSSNAISEDEPHSQHTTSPSPHLSSRRMRFSSHPDHVCLWCTAAMRRLWLPSESIVCAHPGHEPIVGFDAVISSWRDIFRSAPAGGLEVAASSVRCSTPAANVARVTCIEEVKPGESKLVATNIYERHEDGSWRMSLHHAGPMVG</sequence>
<accession>A0A6V2QU63</accession>
<dbReference type="Pfam" id="PF02151">
    <property type="entry name" value="UVR"/>
    <property type="match status" value="1"/>
</dbReference>
<dbReference type="Pfam" id="PF13474">
    <property type="entry name" value="SnoaL_3"/>
    <property type="match status" value="1"/>
</dbReference>
<gene>
    <name evidence="3" type="ORF">EHUX00137_LOCUS16732</name>
</gene>
<dbReference type="AlphaFoldDB" id="A0A6V2QU63"/>
<evidence type="ECO:0000259" key="2">
    <source>
        <dbReference type="PROSITE" id="PS50151"/>
    </source>
</evidence>
<dbReference type="Gene3D" id="3.10.450.50">
    <property type="match status" value="1"/>
</dbReference>
<feature type="domain" description="UVR" evidence="2">
    <location>
        <begin position="43"/>
        <end position="78"/>
    </location>
</feature>
<protein>
    <recommendedName>
        <fullName evidence="2">UVR domain-containing protein</fullName>
    </recommendedName>
</protein>
<dbReference type="SUPFAM" id="SSF54427">
    <property type="entry name" value="NTF2-like"/>
    <property type="match status" value="1"/>
</dbReference>
<dbReference type="PANTHER" id="PTHR34957:SF1">
    <property type="entry name" value="NUCLEAR TRANSPORT FACTOR 2 (NTF2) FAMILY PROTEIN"/>
    <property type="match status" value="1"/>
</dbReference>
<dbReference type="InterPro" id="IPR001943">
    <property type="entry name" value="UVR_dom"/>
</dbReference>
<dbReference type="InterPro" id="IPR037401">
    <property type="entry name" value="SnoaL-like"/>
</dbReference>
<dbReference type="PANTHER" id="PTHR34957">
    <property type="entry name" value="NUCLEAR TRANSPORT FACTOR 2 (NTF2) FAMILY PROTEIN"/>
    <property type="match status" value="1"/>
</dbReference>
<evidence type="ECO:0000313" key="3">
    <source>
        <dbReference type="EMBL" id="CAE0548266.1"/>
    </source>
</evidence>
<dbReference type="EMBL" id="HBIR01021941">
    <property type="protein sequence ID" value="CAE0548266.1"/>
    <property type="molecule type" value="Transcribed_RNA"/>
</dbReference>
<reference evidence="3" key="1">
    <citation type="submission" date="2021-01" db="EMBL/GenBank/DDBJ databases">
        <authorList>
            <person name="Corre E."/>
            <person name="Pelletier E."/>
            <person name="Niang G."/>
            <person name="Scheremetjew M."/>
            <person name="Finn R."/>
            <person name="Kale V."/>
            <person name="Holt S."/>
            <person name="Cochrane G."/>
            <person name="Meng A."/>
            <person name="Brown T."/>
            <person name="Cohen L."/>
        </authorList>
    </citation>
    <scope>NUCLEOTIDE SEQUENCE</scope>
    <source>
        <strain evidence="3">379</strain>
    </source>
</reference>
<proteinExistence type="predicted"/>
<organism evidence="3">
    <name type="scientific">Emiliania huxleyi</name>
    <name type="common">Coccolithophore</name>
    <name type="synonym">Pontosphaera huxleyi</name>
    <dbReference type="NCBI Taxonomy" id="2903"/>
    <lineage>
        <taxon>Eukaryota</taxon>
        <taxon>Haptista</taxon>
        <taxon>Haptophyta</taxon>
        <taxon>Prymnesiophyceae</taxon>
        <taxon>Isochrysidales</taxon>
        <taxon>Noelaerhabdaceae</taxon>
        <taxon>Emiliania</taxon>
    </lineage>
</organism>
<dbReference type="InterPro" id="IPR032710">
    <property type="entry name" value="NTF2-like_dom_sf"/>
</dbReference>
<feature type="region of interest" description="Disordered" evidence="1">
    <location>
        <begin position="115"/>
        <end position="139"/>
    </location>
</feature>
<dbReference type="PROSITE" id="PS50151">
    <property type="entry name" value="UVR"/>
    <property type="match status" value="1"/>
</dbReference>
<feature type="compositionally biased region" description="Polar residues" evidence="1">
    <location>
        <begin position="126"/>
        <end position="135"/>
    </location>
</feature>
<evidence type="ECO:0000256" key="1">
    <source>
        <dbReference type="SAM" id="MobiDB-lite"/>
    </source>
</evidence>